<proteinExistence type="predicted"/>
<protein>
    <recommendedName>
        <fullName evidence="3">Initiator Rep protein domain-containing protein</fullName>
    </recommendedName>
</protein>
<evidence type="ECO:0008006" key="3">
    <source>
        <dbReference type="Google" id="ProtNLM"/>
    </source>
</evidence>
<gene>
    <name evidence="1" type="ORF">ACFSKL_10270</name>
</gene>
<dbReference type="RefSeq" id="WP_376885956.1">
    <property type="nucleotide sequence ID" value="NZ_JBHUHR010000027.1"/>
</dbReference>
<keyword evidence="2" id="KW-1185">Reference proteome</keyword>
<comment type="caution">
    <text evidence="1">The sequence shown here is derived from an EMBL/GenBank/DDBJ whole genome shotgun (WGS) entry which is preliminary data.</text>
</comment>
<evidence type="ECO:0000313" key="1">
    <source>
        <dbReference type="EMBL" id="MFD2035178.1"/>
    </source>
</evidence>
<organism evidence="1 2">
    <name type="scientific">Belliella marina</name>
    <dbReference type="NCBI Taxonomy" id="1644146"/>
    <lineage>
        <taxon>Bacteria</taxon>
        <taxon>Pseudomonadati</taxon>
        <taxon>Bacteroidota</taxon>
        <taxon>Cytophagia</taxon>
        <taxon>Cytophagales</taxon>
        <taxon>Cyclobacteriaceae</taxon>
        <taxon>Belliella</taxon>
    </lineage>
</organism>
<accession>A0ABW4VKB7</accession>
<reference evidence="2" key="1">
    <citation type="journal article" date="2019" name="Int. J. Syst. Evol. Microbiol.">
        <title>The Global Catalogue of Microorganisms (GCM) 10K type strain sequencing project: providing services to taxonomists for standard genome sequencing and annotation.</title>
        <authorList>
            <consortium name="The Broad Institute Genomics Platform"/>
            <consortium name="The Broad Institute Genome Sequencing Center for Infectious Disease"/>
            <person name="Wu L."/>
            <person name="Ma J."/>
        </authorList>
    </citation>
    <scope>NUCLEOTIDE SEQUENCE [LARGE SCALE GENOMIC DNA]</scope>
    <source>
        <strain evidence="2">CGMCC 1.15180</strain>
    </source>
</reference>
<dbReference type="EMBL" id="JBHUHR010000027">
    <property type="protein sequence ID" value="MFD2035178.1"/>
    <property type="molecule type" value="Genomic_DNA"/>
</dbReference>
<evidence type="ECO:0000313" key="2">
    <source>
        <dbReference type="Proteomes" id="UP001597361"/>
    </source>
</evidence>
<sequence length="171" mass="20556">MADSVYISANLTKTQLEFLKLLGDHEIQLFKFSNIEKQLNQKFENLVHREVEFRWNRYGSFRYQITIADCFDQPRYSIGYDELIWLIRRAYISSQKLITYFKTIRNVAVTKHFVFLLELFECKMLSSFIDFAKKVVNTNYNLFDLQGLEKWVFDAKWGLRLNIARKELIQI</sequence>
<dbReference type="Proteomes" id="UP001597361">
    <property type="component" value="Unassembled WGS sequence"/>
</dbReference>
<name>A0ABW4VKB7_9BACT</name>